<dbReference type="GO" id="GO:0005886">
    <property type="term" value="C:plasma membrane"/>
    <property type="evidence" value="ECO:0007669"/>
    <property type="project" value="UniProtKB-SubCell"/>
</dbReference>
<sequence length="643" mass="68768">MNATRSPFFLRTLEPIYTAIALVIVAYHGIAVLWTFHNAMEHYTVHLGAILLLIALYTAIDRGGATKGGKRLAWFVFAGVMAACALISTVYLYAMAQELELNQPFITGFQYFIGLILLIAVFGLNWVVWGTALTVVCLAAALYFGLGHLFPSPVVELKFSPEVVMSYLAGMGGPRGVYTFIPLSADTILLLLVYGGLMTSTLVLDMFEEIGKAIGNLLRGGVAYSCIAASSLVGMVTGQTVSCIALSGSMTIPTMIRGGFTKDQAGAIEVMAANGSQIIPPVMGLGAFLMAVILGISYVEVAAAAILPAFIYMITLAIAVYALVQASPQIPFERQAVDWQKILWILPSFLPSIALVVVLLSLRYSAGLAALVGIATIIGFSLLRPKKYRPSIKGIVLGLRNGALAGAQLAIILAAIGVIVQMLVTTGLGTLFSRLMIDLSGNSLEIALLLGMAITIFIGMGLPTPAAYSLAAIVVIPSLIDVGVDPLAAHFFGFYFAVFSAFTPPVAVGCLMAVRISGGSFRQTCIECFKLGGICLLLPFFMVAFPNSLQFPNFTGETLVATGLLCISTLMFSAAVYGGFMGRLKTGERIYLLSGPIAALLYYEWRNPWIGMAPLVLLIGFWIYRRSKRRMMAKAVAALEIER</sequence>
<dbReference type="GO" id="GO:0022857">
    <property type="term" value="F:transmembrane transporter activity"/>
    <property type="evidence" value="ECO:0007669"/>
    <property type="project" value="UniProtKB-UniRule"/>
</dbReference>
<evidence type="ECO:0000256" key="1">
    <source>
        <dbReference type="RuleBase" id="RU369079"/>
    </source>
</evidence>
<keyword evidence="2" id="KW-0472">Membrane</keyword>
<dbReference type="NCBIfam" id="TIGR02123">
    <property type="entry name" value="TRAP_fused"/>
    <property type="match status" value="1"/>
</dbReference>
<feature type="transmembrane region" description="Helical" evidence="2">
    <location>
        <begin position="609"/>
        <end position="624"/>
    </location>
</feature>
<feature type="transmembrane region" description="Helical" evidence="2">
    <location>
        <begin position="343"/>
        <end position="360"/>
    </location>
</feature>
<comment type="function">
    <text evidence="1">Part of the tripartite ATP-independent periplasmic (TRAP) transport system.</text>
</comment>
<dbReference type="OrthoDB" id="9759894at2"/>
<evidence type="ECO:0000259" key="3">
    <source>
        <dbReference type="Pfam" id="PF06808"/>
    </source>
</evidence>
<feature type="transmembrane region" description="Helical" evidence="2">
    <location>
        <begin position="587"/>
        <end position="603"/>
    </location>
</feature>
<dbReference type="Proteomes" id="UP000321201">
    <property type="component" value="Unassembled WGS sequence"/>
</dbReference>
<keyword evidence="1" id="KW-0997">Cell inner membrane</keyword>
<feature type="transmembrane region" description="Helical" evidence="2">
    <location>
        <begin position="72"/>
        <end position="93"/>
    </location>
</feature>
<evidence type="ECO:0000256" key="2">
    <source>
        <dbReference type="SAM" id="Phobius"/>
    </source>
</evidence>
<gene>
    <name evidence="4" type="ORF">FR698_15875</name>
</gene>
<dbReference type="Pfam" id="PF06808">
    <property type="entry name" value="DctM"/>
    <property type="match status" value="1"/>
</dbReference>
<feature type="transmembrane region" description="Helical" evidence="2">
    <location>
        <begin position="444"/>
        <end position="462"/>
    </location>
</feature>
<dbReference type="AlphaFoldDB" id="A0A5C7EG95"/>
<dbReference type="FunCoup" id="A0A5C7EG95">
    <property type="interactions" value="113"/>
</dbReference>
<feature type="transmembrane region" description="Helical" evidence="2">
    <location>
        <begin position="105"/>
        <end position="126"/>
    </location>
</feature>
<dbReference type="PANTHER" id="PTHR43849">
    <property type="entry name" value="BLL3936 PROTEIN"/>
    <property type="match status" value="1"/>
</dbReference>
<dbReference type="EMBL" id="VPFL01000037">
    <property type="protein sequence ID" value="TXF10043.1"/>
    <property type="molecule type" value="Genomic_DNA"/>
</dbReference>
<comment type="caution">
    <text evidence="4">The sequence shown here is derived from an EMBL/GenBank/DDBJ whole genome shotgun (WGS) entry which is preliminary data.</text>
</comment>
<feature type="transmembrane region" description="Helical" evidence="2">
    <location>
        <begin position="176"/>
        <end position="197"/>
    </location>
</feature>
<keyword evidence="1" id="KW-0813">Transport</keyword>
<dbReference type="InParanoid" id="A0A5C7EG95"/>
<feature type="transmembrane region" description="Helical" evidence="2">
    <location>
        <begin position="494"/>
        <end position="516"/>
    </location>
</feature>
<keyword evidence="5" id="KW-1185">Reference proteome</keyword>
<feature type="transmembrane region" description="Helical" evidence="2">
    <location>
        <begin position="43"/>
        <end position="60"/>
    </location>
</feature>
<feature type="transmembrane region" description="Helical" evidence="2">
    <location>
        <begin position="528"/>
        <end position="546"/>
    </location>
</feature>
<name>A0A5C7EG95_9PROT</name>
<feature type="domain" description="TRAP C4-dicarboxylate transport system permease DctM subunit" evidence="3">
    <location>
        <begin position="191"/>
        <end position="546"/>
    </location>
</feature>
<feature type="transmembrane region" description="Helical" evidence="2">
    <location>
        <begin position="558"/>
        <end position="580"/>
    </location>
</feature>
<comment type="subcellular location">
    <subcellularLocation>
        <location evidence="1">Cell inner membrane</location>
        <topology evidence="1">Multi-pass membrane protein</topology>
    </subcellularLocation>
</comment>
<keyword evidence="1" id="KW-1003">Cell membrane</keyword>
<evidence type="ECO:0000313" key="4">
    <source>
        <dbReference type="EMBL" id="TXF10043.1"/>
    </source>
</evidence>
<feature type="transmembrane region" description="Helical" evidence="2">
    <location>
        <begin position="305"/>
        <end position="323"/>
    </location>
</feature>
<dbReference type="PANTHER" id="PTHR43849:SF2">
    <property type="entry name" value="BLL3936 PROTEIN"/>
    <property type="match status" value="1"/>
</dbReference>
<keyword evidence="2" id="KW-0812">Transmembrane</keyword>
<protein>
    <submittedName>
        <fullName evidence="4">TRAP transporter fused permease subunit</fullName>
    </submittedName>
</protein>
<organism evidence="4 5">
    <name type="scientific">Pelomicrobium methylotrophicum</name>
    <dbReference type="NCBI Taxonomy" id="2602750"/>
    <lineage>
        <taxon>Bacteria</taxon>
        <taxon>Pseudomonadati</taxon>
        <taxon>Pseudomonadota</taxon>
        <taxon>Hydrogenophilia</taxon>
        <taxon>Hydrogenophilia incertae sedis</taxon>
        <taxon>Pelomicrobium</taxon>
    </lineage>
</organism>
<feature type="transmembrane region" description="Helical" evidence="2">
    <location>
        <begin position="132"/>
        <end position="155"/>
    </location>
</feature>
<reference evidence="4 5" key="1">
    <citation type="submission" date="2019-08" db="EMBL/GenBank/DDBJ databases">
        <title>Pelomicrobium methylotrophicum gen. nov., sp. nov. a moderately thermophilic, facultatively anaerobic, lithoautotrophic and methylotrophic bacterium isolated from a terrestrial mud volcano.</title>
        <authorList>
            <person name="Slobodkina G.B."/>
            <person name="Merkel A.Y."/>
            <person name="Slobodkin A.I."/>
        </authorList>
    </citation>
    <scope>NUCLEOTIDE SEQUENCE [LARGE SCALE GENOMIC DNA]</scope>
    <source>
        <strain evidence="4 5">SM250</strain>
    </source>
</reference>
<keyword evidence="2" id="KW-1133">Transmembrane helix</keyword>
<feature type="transmembrane region" description="Helical" evidence="2">
    <location>
        <begin position="366"/>
        <end position="383"/>
    </location>
</feature>
<feature type="transmembrane region" description="Helical" evidence="2">
    <location>
        <begin position="16"/>
        <end position="36"/>
    </location>
</feature>
<feature type="transmembrane region" description="Helical" evidence="2">
    <location>
        <begin position="278"/>
        <end position="299"/>
    </location>
</feature>
<accession>A0A5C7EG95</accession>
<proteinExistence type="predicted"/>
<feature type="transmembrane region" description="Helical" evidence="2">
    <location>
        <begin position="222"/>
        <end position="247"/>
    </location>
</feature>
<dbReference type="InterPro" id="IPR011853">
    <property type="entry name" value="TRAP_DctM-Dct_fused"/>
</dbReference>
<dbReference type="InterPro" id="IPR010656">
    <property type="entry name" value="DctM"/>
</dbReference>
<feature type="transmembrane region" description="Helical" evidence="2">
    <location>
        <begin position="403"/>
        <end position="424"/>
    </location>
</feature>
<evidence type="ECO:0000313" key="5">
    <source>
        <dbReference type="Proteomes" id="UP000321201"/>
    </source>
</evidence>
<dbReference type="RefSeq" id="WP_147801163.1">
    <property type="nucleotide sequence ID" value="NZ_VPFL01000037.1"/>
</dbReference>